<feature type="transmembrane region" description="Helical" evidence="1">
    <location>
        <begin position="38"/>
        <end position="66"/>
    </location>
</feature>
<dbReference type="InterPro" id="IPR055958">
    <property type="entry name" value="DUF7536"/>
</dbReference>
<dbReference type="EMBL" id="JAHQXE010000003">
    <property type="protein sequence ID" value="MBV0902133.1"/>
    <property type="molecule type" value="Genomic_DNA"/>
</dbReference>
<name>A0AA41G2C6_9EURY</name>
<evidence type="ECO:0000313" key="3">
    <source>
        <dbReference type="Proteomes" id="UP001166304"/>
    </source>
</evidence>
<comment type="caution">
    <text evidence="2">The sequence shown here is derived from an EMBL/GenBank/DDBJ whole genome shotgun (WGS) entry which is preliminary data.</text>
</comment>
<gene>
    <name evidence="2" type="ORF">KTS37_10065</name>
</gene>
<organism evidence="2 3">
    <name type="scientific">Haloarcula salina</name>
    <dbReference type="NCBI Taxonomy" id="1429914"/>
    <lineage>
        <taxon>Archaea</taxon>
        <taxon>Methanobacteriati</taxon>
        <taxon>Methanobacteriota</taxon>
        <taxon>Stenosarchaea group</taxon>
        <taxon>Halobacteria</taxon>
        <taxon>Halobacteriales</taxon>
        <taxon>Haloarculaceae</taxon>
        <taxon>Haloarcula</taxon>
    </lineage>
</organism>
<sequence length="71" mass="7303">MVSALDVPRNAAVGFALSALFTAAVFALFVLPGTRRPMALYVALAFVLIVSLGGLATALLTAVSAVKLARR</sequence>
<keyword evidence="1" id="KW-0472">Membrane</keyword>
<keyword evidence="3" id="KW-1185">Reference proteome</keyword>
<protein>
    <submittedName>
        <fullName evidence="2">Uncharacterized protein</fullName>
    </submittedName>
</protein>
<dbReference type="Proteomes" id="UP001166304">
    <property type="component" value="Unassembled WGS sequence"/>
</dbReference>
<dbReference type="Pfam" id="PF24380">
    <property type="entry name" value="DUF7536"/>
    <property type="match status" value="1"/>
</dbReference>
<dbReference type="RefSeq" id="WP_162413803.1">
    <property type="nucleotide sequence ID" value="NZ_JAHQXE010000003.1"/>
</dbReference>
<proteinExistence type="predicted"/>
<accession>A0AA41G2C6</accession>
<dbReference type="AlphaFoldDB" id="A0AA41G2C6"/>
<evidence type="ECO:0000313" key="2">
    <source>
        <dbReference type="EMBL" id="MBV0902133.1"/>
    </source>
</evidence>
<evidence type="ECO:0000256" key="1">
    <source>
        <dbReference type="SAM" id="Phobius"/>
    </source>
</evidence>
<reference evidence="2" key="1">
    <citation type="submission" date="2021-06" db="EMBL/GenBank/DDBJ databases">
        <title>New haloarchaea isolates fom saline soil.</title>
        <authorList>
            <person name="Duran-Viseras A."/>
            <person name="Sanchez-Porro C.S."/>
            <person name="Ventosa A."/>
        </authorList>
    </citation>
    <scope>NUCLEOTIDE SEQUENCE</scope>
    <source>
        <strain evidence="2">JCM 18369</strain>
    </source>
</reference>
<keyword evidence="1" id="KW-0812">Transmembrane</keyword>
<keyword evidence="1" id="KW-1133">Transmembrane helix</keyword>
<feature type="transmembrane region" description="Helical" evidence="1">
    <location>
        <begin position="12"/>
        <end position="32"/>
    </location>
</feature>